<evidence type="ECO:0000256" key="14">
    <source>
        <dbReference type="SAM" id="Phobius"/>
    </source>
</evidence>
<dbReference type="EMBL" id="JACHLI010000018">
    <property type="protein sequence ID" value="MBB4865399.1"/>
    <property type="molecule type" value="Genomic_DNA"/>
</dbReference>
<feature type="domain" description="Flagellar M-ring N-terminal" evidence="15">
    <location>
        <begin position="56"/>
        <end position="229"/>
    </location>
</feature>
<keyword evidence="17" id="KW-0966">Cell projection</keyword>
<dbReference type="PANTHER" id="PTHR30046">
    <property type="entry name" value="FLAGELLAR M-RING PROTEIN"/>
    <property type="match status" value="1"/>
</dbReference>
<evidence type="ECO:0000256" key="12">
    <source>
        <dbReference type="PIRNR" id="PIRNR004862"/>
    </source>
</evidence>
<dbReference type="InterPro" id="IPR000067">
    <property type="entry name" value="FlgMring_FliF"/>
</dbReference>
<evidence type="ECO:0000256" key="10">
    <source>
        <dbReference type="ARBA" id="ARBA00023143"/>
    </source>
</evidence>
<organism evidence="17 18">
    <name type="scientific">Pseudomonas nitroreducens</name>
    <dbReference type="NCBI Taxonomy" id="46680"/>
    <lineage>
        <taxon>Bacteria</taxon>
        <taxon>Pseudomonadati</taxon>
        <taxon>Pseudomonadota</taxon>
        <taxon>Gammaproteobacteria</taxon>
        <taxon>Pseudomonadales</taxon>
        <taxon>Pseudomonadaceae</taxon>
        <taxon>Pseudomonas</taxon>
    </lineage>
</organism>
<dbReference type="PANTHER" id="PTHR30046:SF0">
    <property type="entry name" value="FLAGELLAR M-RING PROTEIN"/>
    <property type="match status" value="1"/>
</dbReference>
<evidence type="ECO:0000313" key="18">
    <source>
        <dbReference type="Proteomes" id="UP000566995"/>
    </source>
</evidence>
<dbReference type="Gene3D" id="3.30.300.30">
    <property type="match status" value="1"/>
</dbReference>
<accession>A0A7W7P329</accession>
<comment type="caution">
    <text evidence="17">The sequence shown here is derived from an EMBL/GenBank/DDBJ whole genome shotgun (WGS) entry which is preliminary data.</text>
</comment>
<evidence type="ECO:0000256" key="7">
    <source>
        <dbReference type="ARBA" id="ARBA00022692"/>
    </source>
</evidence>
<dbReference type="Proteomes" id="UP000566995">
    <property type="component" value="Unassembled WGS sequence"/>
</dbReference>
<dbReference type="AlphaFoldDB" id="A0A7W7P329"/>
<feature type="transmembrane region" description="Helical" evidence="14">
    <location>
        <begin position="481"/>
        <end position="498"/>
    </location>
</feature>
<evidence type="ECO:0000256" key="5">
    <source>
        <dbReference type="ARBA" id="ARBA00017949"/>
    </source>
</evidence>
<evidence type="ECO:0000256" key="9">
    <source>
        <dbReference type="ARBA" id="ARBA00023136"/>
    </source>
</evidence>
<keyword evidence="8 14" id="KW-1133">Transmembrane helix</keyword>
<evidence type="ECO:0000256" key="6">
    <source>
        <dbReference type="ARBA" id="ARBA00022475"/>
    </source>
</evidence>
<feature type="domain" description="Flagellar M-ring C-terminal" evidence="16">
    <location>
        <begin position="261"/>
        <end position="456"/>
    </location>
</feature>
<proteinExistence type="inferred from homology"/>
<comment type="subcellular location">
    <subcellularLocation>
        <location evidence="2 12">Bacterial flagellum basal body</location>
    </subcellularLocation>
    <subcellularLocation>
        <location evidence="3">Cell membrane</location>
        <topology evidence="3">Multi-pass membrane protein</topology>
    </subcellularLocation>
</comment>
<comment type="function">
    <text evidence="1 12">The M ring may be actively involved in energy transduction.</text>
</comment>
<feature type="region of interest" description="Disordered" evidence="13">
    <location>
        <begin position="288"/>
        <end position="371"/>
    </location>
</feature>
<dbReference type="InterPro" id="IPR045851">
    <property type="entry name" value="AMP-bd_C_sf"/>
</dbReference>
<dbReference type="PIRSF" id="PIRSF004862">
    <property type="entry name" value="FliF"/>
    <property type="match status" value="1"/>
</dbReference>
<gene>
    <name evidence="17" type="ORF">HNP46_004280</name>
</gene>
<feature type="transmembrane region" description="Helical" evidence="14">
    <location>
        <begin position="33"/>
        <end position="54"/>
    </location>
</feature>
<evidence type="ECO:0000256" key="1">
    <source>
        <dbReference type="ARBA" id="ARBA00003820"/>
    </source>
</evidence>
<dbReference type="Pfam" id="PF08345">
    <property type="entry name" value="YscJ_FliF_C"/>
    <property type="match status" value="1"/>
</dbReference>
<evidence type="ECO:0000256" key="3">
    <source>
        <dbReference type="ARBA" id="ARBA00004651"/>
    </source>
</evidence>
<evidence type="ECO:0000256" key="8">
    <source>
        <dbReference type="ARBA" id="ARBA00022989"/>
    </source>
</evidence>
<dbReference type="Pfam" id="PF01514">
    <property type="entry name" value="YscJ_FliF"/>
    <property type="match status" value="1"/>
</dbReference>
<evidence type="ECO:0000256" key="4">
    <source>
        <dbReference type="ARBA" id="ARBA00007971"/>
    </source>
</evidence>
<dbReference type="PRINTS" id="PR01009">
    <property type="entry name" value="FLGMRINGFLIF"/>
</dbReference>
<keyword evidence="17" id="KW-0282">Flagellum</keyword>
<dbReference type="GO" id="GO:0003774">
    <property type="term" value="F:cytoskeletal motor activity"/>
    <property type="evidence" value="ECO:0007669"/>
    <property type="project" value="InterPro"/>
</dbReference>
<reference evidence="17 18" key="1">
    <citation type="submission" date="2020-08" db="EMBL/GenBank/DDBJ databases">
        <title>Functional genomics of gut bacteria from endangered species of beetles.</title>
        <authorList>
            <person name="Carlos-Shanley C."/>
        </authorList>
    </citation>
    <scope>NUCLEOTIDE SEQUENCE [LARGE SCALE GENOMIC DNA]</scope>
    <source>
        <strain evidence="17 18">S00179</strain>
    </source>
</reference>
<feature type="compositionally biased region" description="Low complexity" evidence="13">
    <location>
        <begin position="347"/>
        <end position="356"/>
    </location>
</feature>
<name>A0A7W7P329_PSENT</name>
<dbReference type="RefSeq" id="WP_184592843.1">
    <property type="nucleotide sequence ID" value="NZ_JACHLI010000018.1"/>
</dbReference>
<dbReference type="GO" id="GO:0009431">
    <property type="term" value="C:bacterial-type flagellum basal body, MS ring"/>
    <property type="evidence" value="ECO:0007669"/>
    <property type="project" value="InterPro"/>
</dbReference>
<sequence length="604" mass="66131">MANQNQVPLDARPAGFSIPTVRELVQQIKAKPLVPLMFVGAAVIAIGGGALMWAGNTDYQVMYSNLSESDGGKIIAELDKRGVPYKLTQNGHTLMVPAEQVYPMRLSLAQDNLPEGGNVGFELMDKQGFGTSQFAEHVNFQRSLEGELAKTIQSLSPVERARVHLVLPKDSVFVRNREPASASVTLHLKSGRELGPGQIEAIVHMVSSSVQGLPAESVTVVDQTGRLLSKNASSMRELNEEKLAYADEIESIIQKRIETILTPILGRQNVKAQVVAQIDYSAREHTSELYAPNQPPNEAAIRSQQTSENFSGDGNSAKGVPGALTNSAPNSPPLTTPDGKPNPAYPAPKAEVAKAAAGEDSTLTNLVGTNSTLRRDKTTNYEVNKTVEHVRNERGEIQRLSAAVVVNFKEETTEEGETKQVPLTSEELEQVKKLVRQAMGFSSERGDEVEVINSQFTKIQDITNEDPWWKTPEFFNLATSIARYVVIAILLLLAWIFVGRPIKRRMAENSPEAIAARARAAQEAAEAYNGAVMPIHQAVGPDGEPLFDEAGNPIEVQTPATPRRRKLSYQQNLDGLQQMAKNEPHIVAAVFAEWLKREQQQNEQ</sequence>
<dbReference type="InterPro" id="IPR013556">
    <property type="entry name" value="Flag_M-ring_C"/>
</dbReference>
<comment type="subunit">
    <text evidence="11">The basal body constitutes a major portion of the flagellar organelle and consists of four rings (L,P,S, and M) mounted on a central rod. The M ring is integral to the inner membrane of the cell and may be connected to the flagellar rod via the S ring. The S (supramembrane ring) lies just distal to the M ring. The L and P rings lie in the outer membrane and the periplasmic space, respectively.</text>
</comment>
<dbReference type="NCBIfam" id="TIGR00206">
    <property type="entry name" value="fliF"/>
    <property type="match status" value="1"/>
</dbReference>
<evidence type="ECO:0000313" key="17">
    <source>
        <dbReference type="EMBL" id="MBB4865399.1"/>
    </source>
</evidence>
<evidence type="ECO:0000259" key="16">
    <source>
        <dbReference type="Pfam" id="PF08345"/>
    </source>
</evidence>
<evidence type="ECO:0000256" key="11">
    <source>
        <dbReference type="ARBA" id="ARBA00025936"/>
    </source>
</evidence>
<dbReference type="InterPro" id="IPR043427">
    <property type="entry name" value="YscJ/FliF"/>
</dbReference>
<keyword evidence="7 14" id="KW-0812">Transmembrane</keyword>
<keyword evidence="9 14" id="KW-0472">Membrane</keyword>
<keyword evidence="10 12" id="KW-0975">Bacterial flagellum</keyword>
<dbReference type="InterPro" id="IPR006182">
    <property type="entry name" value="FliF_N_dom"/>
</dbReference>
<feature type="compositionally biased region" description="Polar residues" evidence="13">
    <location>
        <begin position="361"/>
        <end position="371"/>
    </location>
</feature>
<evidence type="ECO:0000256" key="2">
    <source>
        <dbReference type="ARBA" id="ARBA00004117"/>
    </source>
</evidence>
<dbReference type="GO" id="GO:0071973">
    <property type="term" value="P:bacterial-type flagellum-dependent cell motility"/>
    <property type="evidence" value="ECO:0007669"/>
    <property type="project" value="InterPro"/>
</dbReference>
<evidence type="ECO:0000256" key="13">
    <source>
        <dbReference type="SAM" id="MobiDB-lite"/>
    </source>
</evidence>
<keyword evidence="6" id="KW-1003">Cell membrane</keyword>
<comment type="similarity">
    <text evidence="4 12">Belongs to the FliF family.</text>
</comment>
<protein>
    <recommendedName>
        <fullName evidence="5 12">Flagellar M-ring protein</fullName>
    </recommendedName>
</protein>
<keyword evidence="17" id="KW-0969">Cilium</keyword>
<feature type="compositionally biased region" description="Polar residues" evidence="13">
    <location>
        <begin position="302"/>
        <end position="314"/>
    </location>
</feature>
<dbReference type="GO" id="GO:0005886">
    <property type="term" value="C:plasma membrane"/>
    <property type="evidence" value="ECO:0007669"/>
    <property type="project" value="UniProtKB-SubCell"/>
</dbReference>
<evidence type="ECO:0000259" key="15">
    <source>
        <dbReference type="Pfam" id="PF01514"/>
    </source>
</evidence>